<reference evidence="5" key="1">
    <citation type="submission" date="2022-09" db="EMBL/GenBank/DDBJ databases">
        <title>Complete Genomes of Fervidibacillus albus and Fervidibacillus halotolerans isolated from tidal flat sediments.</title>
        <authorList>
            <person name="Kwon K.K."/>
            <person name="Yang S.-H."/>
            <person name="Park M.J."/>
            <person name="Oh H.-M."/>
        </authorList>
    </citation>
    <scope>NUCLEOTIDE SEQUENCE</scope>
    <source>
        <strain evidence="5">MEBiC13591</strain>
    </source>
</reference>
<dbReference type="PROSITE" id="PS00061">
    <property type="entry name" value="ADH_SHORT"/>
    <property type="match status" value="1"/>
</dbReference>
<dbReference type="Proteomes" id="UP001164718">
    <property type="component" value="Chromosome"/>
</dbReference>
<comment type="similarity">
    <text evidence="1">Belongs to the short-chain dehydrogenases/reductases (SDR) family.</text>
</comment>
<dbReference type="PRINTS" id="PR00080">
    <property type="entry name" value="SDRFAMILY"/>
</dbReference>
<evidence type="ECO:0000256" key="3">
    <source>
        <dbReference type="ARBA" id="ARBA00023002"/>
    </source>
</evidence>
<dbReference type="PANTHER" id="PTHR42760">
    <property type="entry name" value="SHORT-CHAIN DEHYDROGENASES/REDUCTASES FAMILY MEMBER"/>
    <property type="match status" value="1"/>
</dbReference>
<sequence length="247" mass="26253">MRLKNKVVIITGAAGGIGFAAVKKFVQEGAKVVLADYDESQLASREKELQEKRMGDFLSVVVDVSDRNSVDRMTKAAVDTFGTIDVLVNNAGITKDALLTKMEPVDFQKVIDVNLTGVFNCTQAVVGHMINNGKGKIINTSSVSGVYGNIGQTNYAASKAAVIGMTKTWAKELGKKGINVNAVVPGFTETNMVTTVPAKVIESIKGMIPLKRLGKPDDIANAYVFLASNEADYINGAILHVDGGIAM</sequence>
<dbReference type="EC" id="1.1.1.100" evidence="5"/>
<protein>
    <submittedName>
        <fullName evidence="5">3-oxoacyl-ACP reductase FabG</fullName>
        <ecNumber evidence="5">1.1.1.100</ecNumber>
    </submittedName>
</protein>
<dbReference type="RefSeq" id="WP_275419131.1">
    <property type="nucleotide sequence ID" value="NZ_CP106878.1"/>
</dbReference>
<keyword evidence="3 5" id="KW-0560">Oxidoreductase</keyword>
<dbReference type="SUPFAM" id="SSF51735">
    <property type="entry name" value="NAD(P)-binding Rossmann-fold domains"/>
    <property type="match status" value="1"/>
</dbReference>
<dbReference type="Pfam" id="PF13561">
    <property type="entry name" value="adh_short_C2"/>
    <property type="match status" value="1"/>
</dbReference>
<dbReference type="PANTHER" id="PTHR42760:SF133">
    <property type="entry name" value="3-OXOACYL-[ACYL-CARRIER-PROTEIN] REDUCTASE"/>
    <property type="match status" value="1"/>
</dbReference>
<gene>
    <name evidence="5" type="primary">fabG</name>
    <name evidence="5" type="ORF">OE104_08935</name>
</gene>
<dbReference type="AlphaFoldDB" id="A0A9E8LX62"/>
<dbReference type="NCBIfam" id="NF009466">
    <property type="entry name" value="PRK12826.1-2"/>
    <property type="match status" value="1"/>
</dbReference>
<dbReference type="InterPro" id="IPR002347">
    <property type="entry name" value="SDR_fam"/>
</dbReference>
<dbReference type="KEGG" id="faf:OE104_08935"/>
<dbReference type="GO" id="GO:0048038">
    <property type="term" value="F:quinone binding"/>
    <property type="evidence" value="ECO:0007669"/>
    <property type="project" value="TreeGrafter"/>
</dbReference>
<dbReference type="NCBIfam" id="NF004198">
    <property type="entry name" value="PRK05653.1-3"/>
    <property type="match status" value="1"/>
</dbReference>
<organism evidence="5 6">
    <name type="scientific">Fervidibacillus albus</name>
    <dbReference type="NCBI Taxonomy" id="2980026"/>
    <lineage>
        <taxon>Bacteria</taxon>
        <taxon>Bacillati</taxon>
        <taxon>Bacillota</taxon>
        <taxon>Bacilli</taxon>
        <taxon>Bacillales</taxon>
        <taxon>Bacillaceae</taxon>
        <taxon>Fervidibacillus</taxon>
    </lineage>
</organism>
<keyword evidence="2" id="KW-0521">NADP</keyword>
<feature type="domain" description="Ketoreductase" evidence="4">
    <location>
        <begin position="6"/>
        <end position="207"/>
    </location>
</feature>
<dbReference type="GO" id="GO:0006633">
    <property type="term" value="P:fatty acid biosynthetic process"/>
    <property type="evidence" value="ECO:0007669"/>
    <property type="project" value="TreeGrafter"/>
</dbReference>
<evidence type="ECO:0000256" key="2">
    <source>
        <dbReference type="ARBA" id="ARBA00022857"/>
    </source>
</evidence>
<dbReference type="EMBL" id="CP106878">
    <property type="protein sequence ID" value="WAA11307.1"/>
    <property type="molecule type" value="Genomic_DNA"/>
</dbReference>
<dbReference type="PRINTS" id="PR00081">
    <property type="entry name" value="GDHRDH"/>
</dbReference>
<dbReference type="Gene3D" id="3.40.50.720">
    <property type="entry name" value="NAD(P)-binding Rossmann-like Domain"/>
    <property type="match status" value="1"/>
</dbReference>
<dbReference type="InterPro" id="IPR036291">
    <property type="entry name" value="NAD(P)-bd_dom_sf"/>
</dbReference>
<evidence type="ECO:0000313" key="5">
    <source>
        <dbReference type="EMBL" id="WAA11307.1"/>
    </source>
</evidence>
<dbReference type="InterPro" id="IPR020904">
    <property type="entry name" value="Sc_DH/Rdtase_CS"/>
</dbReference>
<dbReference type="SMART" id="SM00822">
    <property type="entry name" value="PKS_KR"/>
    <property type="match status" value="1"/>
</dbReference>
<keyword evidence="6" id="KW-1185">Reference proteome</keyword>
<dbReference type="NCBIfam" id="NF005559">
    <property type="entry name" value="PRK07231.1"/>
    <property type="match status" value="1"/>
</dbReference>
<evidence type="ECO:0000313" key="6">
    <source>
        <dbReference type="Proteomes" id="UP001164718"/>
    </source>
</evidence>
<evidence type="ECO:0000259" key="4">
    <source>
        <dbReference type="SMART" id="SM00822"/>
    </source>
</evidence>
<proteinExistence type="inferred from homology"/>
<dbReference type="FunFam" id="3.40.50.720:FF:000115">
    <property type="entry name" value="3-oxoacyl-[acyl-carrier-protein] reductase FabG"/>
    <property type="match status" value="1"/>
</dbReference>
<dbReference type="GO" id="GO:0004316">
    <property type="term" value="F:3-oxoacyl-[acyl-carrier-protein] reductase (NADPH) activity"/>
    <property type="evidence" value="ECO:0007669"/>
    <property type="project" value="UniProtKB-EC"/>
</dbReference>
<accession>A0A9E8LX62</accession>
<evidence type="ECO:0000256" key="1">
    <source>
        <dbReference type="ARBA" id="ARBA00006484"/>
    </source>
</evidence>
<name>A0A9E8LX62_9BACI</name>
<dbReference type="InterPro" id="IPR057326">
    <property type="entry name" value="KR_dom"/>
</dbReference>